<dbReference type="Proteomes" id="UP001226577">
    <property type="component" value="Unassembled WGS sequence"/>
</dbReference>
<evidence type="ECO:0000313" key="1">
    <source>
        <dbReference type="EMBL" id="MDP9889830.1"/>
    </source>
</evidence>
<dbReference type="InterPro" id="IPR039498">
    <property type="entry name" value="NTP_transf_5"/>
</dbReference>
<keyword evidence="2" id="KW-1185">Reference proteome</keyword>
<gene>
    <name evidence="1" type="ORF">J2X98_003442</name>
</gene>
<organism evidence="1 2">
    <name type="scientific">Pseudarthrobacter enclensis</name>
    <dbReference type="NCBI Taxonomy" id="993070"/>
    <lineage>
        <taxon>Bacteria</taxon>
        <taxon>Bacillati</taxon>
        <taxon>Actinomycetota</taxon>
        <taxon>Actinomycetes</taxon>
        <taxon>Micrococcales</taxon>
        <taxon>Micrococcaceae</taxon>
        <taxon>Pseudarthrobacter</taxon>
    </lineage>
</organism>
<evidence type="ECO:0008006" key="3">
    <source>
        <dbReference type="Google" id="ProtNLM"/>
    </source>
</evidence>
<dbReference type="Gene3D" id="3.30.460.40">
    <property type="match status" value="1"/>
</dbReference>
<dbReference type="RefSeq" id="WP_307310498.1">
    <property type="nucleotide sequence ID" value="NZ_JAUSRE010000020.1"/>
</dbReference>
<name>A0ABT9RX60_9MICC</name>
<accession>A0ABT9RX60</accession>
<evidence type="ECO:0000313" key="2">
    <source>
        <dbReference type="Proteomes" id="UP001226577"/>
    </source>
</evidence>
<dbReference type="EMBL" id="JAUSRE010000020">
    <property type="protein sequence ID" value="MDP9889830.1"/>
    <property type="molecule type" value="Genomic_DNA"/>
</dbReference>
<reference evidence="1 2" key="1">
    <citation type="submission" date="2023-07" db="EMBL/GenBank/DDBJ databases">
        <title>Sorghum-associated microbial communities from plants grown in Nebraska, USA.</title>
        <authorList>
            <person name="Schachtman D."/>
        </authorList>
    </citation>
    <scope>NUCLEOTIDE SEQUENCE [LARGE SCALE GENOMIC DNA]</scope>
    <source>
        <strain evidence="1 2">CC222</strain>
    </source>
</reference>
<protein>
    <recommendedName>
        <fullName evidence="3">2-nitropropane dioxygenase</fullName>
    </recommendedName>
</protein>
<comment type="caution">
    <text evidence="1">The sequence shown here is derived from an EMBL/GenBank/DDBJ whole genome shotgun (WGS) entry which is preliminary data.</text>
</comment>
<dbReference type="Pfam" id="PF14907">
    <property type="entry name" value="NTP_transf_5"/>
    <property type="match status" value="1"/>
</dbReference>
<sequence length="279" mass="31505">MADSLGIRVFFIKGPASVLQGLRQAKLSADVDVFVDPARLDELLQALRERGWHDRPVDPDSRTFPKHSVTVHHSEWPCCIDVHFRFPGMEKPPRVCFESLWVNTETIALAGQQMRIPARELGVLFLALHALREPLLPACRQELDYLGELARREGLSEGLLGLAGTTDALAAVRPFLEDLLPKTTSFVWPEASVEWRNRVASHEPGSARVLAILHATWRVKPRMLWGALFPPPEVFLGTNIYADMSMAGRLRQHRARWARFLRAMPRLVRDLRGLKSSGD</sequence>
<proteinExistence type="predicted"/>